<reference evidence="5" key="2">
    <citation type="submission" date="2021-01" db="UniProtKB">
        <authorList>
            <consortium name="EnsemblPlants"/>
        </authorList>
    </citation>
    <scope>IDENTIFICATION</scope>
</reference>
<dbReference type="RefSeq" id="XP_030944265.1">
    <property type="nucleotide sequence ID" value="XM_031088405.1"/>
</dbReference>
<dbReference type="InterPro" id="IPR015915">
    <property type="entry name" value="Kelch-typ_b-propeller"/>
</dbReference>
<dbReference type="EnsemblPlants" id="QL11p050245:mrna">
    <property type="protein sequence ID" value="QL11p050245:mrna:CDS:2"/>
    <property type="gene ID" value="QL11p050245"/>
</dbReference>
<name>A0A7N2N773_QUELO</name>
<accession>A0A7N2N773</accession>
<evidence type="ECO:0000256" key="1">
    <source>
        <dbReference type="ARBA" id="ARBA00022441"/>
    </source>
</evidence>
<dbReference type="KEGG" id="qlo:115968875"/>
<keyword evidence="2" id="KW-0677">Repeat</keyword>
<sequence length="420" mass="47854">MEMEKKEGVWADEEERYKIAFCGFVNAESAGLSEREVSGPPVGWFVINVPDTDCLPLYPSSYLSKLKMREKGNKAKEKKKVLSTDQPLKPISVSFCNLYNHNAAIGSHLYSLGGPEDVFSNSSEDSIVSWRLDLNSPSDGWKRGSNMNVSRWDPQTLVLDGKLYALDSLLTDSPPSECGWMEVFDPDSATWESLPNPPSPPPSCHQIRHNDFTCAVLESKKEILLAKHFVNDDDNLYFFTLYAFDVVTRCWTTLKPLKRKLYGCFPPSDDRRAVAVGTTLYWGAVSQDSHELYLFYVQAYDLDKDVWLLGRLNTRPLFGKHEGPRSFDRSPRLLHLRDHIFCLLLHAYSSSPTTSYLYCLIVNIEPTSSPILSDDDDDEEEEEEEEDDQLHKLKLSISIISVQKYPLNEVYSLWDNVLLP</sequence>
<evidence type="ECO:0000313" key="5">
    <source>
        <dbReference type="EnsemblPlants" id="QL93p0284_0002:mrna:CDS:1"/>
    </source>
</evidence>
<dbReference type="PANTHER" id="PTHR24412:SF488">
    <property type="entry name" value="KELCH-LIKE PROTEIN 24"/>
    <property type="match status" value="1"/>
</dbReference>
<feature type="compositionally biased region" description="Acidic residues" evidence="3">
    <location>
        <begin position="373"/>
        <end position="388"/>
    </location>
</feature>
<dbReference type="PANTHER" id="PTHR24412">
    <property type="entry name" value="KELCH PROTEIN"/>
    <property type="match status" value="1"/>
</dbReference>
<dbReference type="Proteomes" id="UP000594261">
    <property type="component" value="Chromosome 11"/>
</dbReference>
<evidence type="ECO:0000256" key="2">
    <source>
        <dbReference type="ARBA" id="ARBA00022737"/>
    </source>
</evidence>
<dbReference type="OrthoDB" id="935257at2759"/>
<dbReference type="Gramene" id="QL11p050245:mrna">
    <property type="protein sequence ID" value="QL11p050245:mrna:CDS:2"/>
    <property type="gene ID" value="QL11p050245"/>
</dbReference>
<proteinExistence type="predicted"/>
<feature type="region of interest" description="Disordered" evidence="3">
    <location>
        <begin position="370"/>
        <end position="389"/>
    </location>
</feature>
<dbReference type="EnsemblPlants" id="QL93p0284_0002:mrna">
    <property type="protein sequence ID" value="QL93p0284_0002:mrna:CDS:1"/>
    <property type="gene ID" value="QL93p0284_0002"/>
</dbReference>
<keyword evidence="6" id="KW-1185">Reference proteome</keyword>
<dbReference type="EMBL" id="LRBV02000011">
    <property type="status" value="NOT_ANNOTATED_CDS"/>
    <property type="molecule type" value="Genomic_DNA"/>
</dbReference>
<dbReference type="RefSeq" id="XP_030944266.1">
    <property type="nucleotide sequence ID" value="XM_031088406.1"/>
</dbReference>
<dbReference type="GeneID" id="115968875"/>
<evidence type="ECO:0000313" key="6">
    <source>
        <dbReference type="Proteomes" id="UP000594261"/>
    </source>
</evidence>
<organism evidence="5 6">
    <name type="scientific">Quercus lobata</name>
    <name type="common">Valley oak</name>
    <dbReference type="NCBI Taxonomy" id="97700"/>
    <lineage>
        <taxon>Eukaryota</taxon>
        <taxon>Viridiplantae</taxon>
        <taxon>Streptophyta</taxon>
        <taxon>Embryophyta</taxon>
        <taxon>Tracheophyta</taxon>
        <taxon>Spermatophyta</taxon>
        <taxon>Magnoliopsida</taxon>
        <taxon>eudicotyledons</taxon>
        <taxon>Gunneridae</taxon>
        <taxon>Pentapetalae</taxon>
        <taxon>rosids</taxon>
        <taxon>fabids</taxon>
        <taxon>Fagales</taxon>
        <taxon>Fagaceae</taxon>
        <taxon>Quercus</taxon>
    </lineage>
</organism>
<dbReference type="Gramene" id="QL93p0284_0002:mrna">
    <property type="protein sequence ID" value="QL93p0284_0002:mrna:CDS:1"/>
    <property type="gene ID" value="QL93p0284_0002"/>
</dbReference>
<dbReference type="Gene3D" id="2.120.10.80">
    <property type="entry name" value="Kelch-type beta propeller"/>
    <property type="match status" value="1"/>
</dbReference>
<dbReference type="SUPFAM" id="SSF117281">
    <property type="entry name" value="Kelch motif"/>
    <property type="match status" value="1"/>
</dbReference>
<keyword evidence="1" id="KW-0880">Kelch repeat</keyword>
<dbReference type="AlphaFoldDB" id="A0A7N2N773"/>
<reference evidence="4 6" key="1">
    <citation type="journal article" date="2016" name="G3 (Bethesda)">
        <title>First Draft Assembly and Annotation of the Genome of a California Endemic Oak Quercus lobata Nee (Fagaceae).</title>
        <authorList>
            <person name="Sork V.L."/>
            <person name="Fitz-Gibbon S.T."/>
            <person name="Puiu D."/>
            <person name="Crepeau M."/>
            <person name="Gugger P.F."/>
            <person name="Sherman R."/>
            <person name="Stevens K."/>
            <person name="Langley C.H."/>
            <person name="Pellegrini M."/>
            <person name="Salzberg S.L."/>
        </authorList>
    </citation>
    <scope>NUCLEOTIDE SEQUENCE [LARGE SCALE GENOMIC DNA]</scope>
    <source>
        <strain evidence="4 6">cv. SW786</strain>
    </source>
</reference>
<gene>
    <name evidence="5" type="primary">LOC115968875</name>
</gene>
<evidence type="ECO:0000256" key="3">
    <source>
        <dbReference type="SAM" id="MobiDB-lite"/>
    </source>
</evidence>
<protein>
    <submittedName>
        <fullName evidence="5">Uncharacterized protein</fullName>
    </submittedName>
</protein>
<evidence type="ECO:0000313" key="4">
    <source>
        <dbReference type="EnsemblPlants" id="QL11p050245:mrna:CDS:2"/>
    </source>
</evidence>